<comment type="similarity">
    <text evidence="7">Belongs to the TonB-dependent receptor family.</text>
</comment>
<dbReference type="Gene3D" id="2.40.170.20">
    <property type="entry name" value="TonB-dependent receptor, beta-barrel domain"/>
    <property type="match status" value="1"/>
</dbReference>
<reference evidence="10" key="2">
    <citation type="submission" date="2020-09" db="EMBL/GenBank/DDBJ databases">
        <authorList>
            <person name="Sun Q."/>
            <person name="Zhou Y."/>
        </authorList>
    </citation>
    <scope>NUCLEOTIDE SEQUENCE</scope>
    <source>
        <strain evidence="10">CGMCC 1.12195</strain>
    </source>
</reference>
<reference evidence="10" key="1">
    <citation type="journal article" date="2014" name="Int. J. Syst. Evol. Microbiol.">
        <title>Complete genome sequence of Corynebacterium casei LMG S-19264T (=DSM 44701T), isolated from a smear-ripened cheese.</title>
        <authorList>
            <consortium name="US DOE Joint Genome Institute (JGI-PGF)"/>
            <person name="Walter F."/>
            <person name="Albersmeier A."/>
            <person name="Kalinowski J."/>
            <person name="Ruckert C."/>
        </authorList>
    </citation>
    <scope>NUCLEOTIDE SEQUENCE</scope>
    <source>
        <strain evidence="10">CGMCC 1.12195</strain>
    </source>
</reference>
<dbReference type="GO" id="GO:0009279">
    <property type="term" value="C:cell outer membrane"/>
    <property type="evidence" value="ECO:0007669"/>
    <property type="project" value="UniProtKB-SubCell"/>
</dbReference>
<dbReference type="SUPFAM" id="SSF56935">
    <property type="entry name" value="Porins"/>
    <property type="match status" value="1"/>
</dbReference>
<protein>
    <submittedName>
        <fullName evidence="10">SusC/RagA family TonB-linked outer membrane protein</fullName>
    </submittedName>
</protein>
<keyword evidence="4 7" id="KW-0812">Transmembrane</keyword>
<evidence type="ECO:0000256" key="6">
    <source>
        <dbReference type="ARBA" id="ARBA00023237"/>
    </source>
</evidence>
<dbReference type="Pfam" id="PF13715">
    <property type="entry name" value="CarbopepD_reg_2"/>
    <property type="match status" value="1"/>
</dbReference>
<comment type="caution">
    <text evidence="10">The sequence shown here is derived from an EMBL/GenBank/DDBJ whole genome shotgun (WGS) entry which is preliminary data.</text>
</comment>
<dbReference type="NCBIfam" id="TIGR04057">
    <property type="entry name" value="SusC_RagA_signa"/>
    <property type="match status" value="1"/>
</dbReference>
<evidence type="ECO:0000256" key="2">
    <source>
        <dbReference type="ARBA" id="ARBA00022448"/>
    </source>
</evidence>
<evidence type="ECO:0000256" key="8">
    <source>
        <dbReference type="SAM" id="SignalP"/>
    </source>
</evidence>
<sequence length="1044" mass="113780">MKMKLLNKLWTVTLIACCFSLYGKAQQAISGRVTANGQPVVGASVQVAGTSTAVQTNQDGTYSITAASGSSMLVVSYVGFVTQQVPINNRTVIHVELQEGATEIGEVLVTALGIEREKKALGYAIQEVDLSTVTEARESNIANSLKGKVAGVHVSPTTGGAGSSSFVVIRGSSSIAGENQPLYVVDGVPIDNQSLDQAGIFGGKDFGDGINNINPDDVAEMSVLKGPAGAALYGARGANGVILITTKSGRGRKGIGVEFNSNFVMETINVIPTMQDKWGVGYGGTNGFGSMEYEGTTYPAQTGNGDQFGGPLDGQLIMYTYMPEWSPRPYSPQPADNIRDFFETGKTFTNTIAVSGGGDKNAFRLSVSDMRNTGILPNNKLDRQTINLRATSNITDKLFVEGKINYIRQTGENRQSTGLTTQNPAYSLYLTPRFVDLDWLKDYKKEDGTMVNWKSGTPYNPYWIVNEFLNEDKRDRVIGMLMGRYAFSDWLSLQARAGTDFYTDVRFDRKGTNSPPANLMPGTVSNTTWHVKEENFDLLLTANGDLSENFKGYFSVGANHLNRKQEVVGLDGQNLNIPYVYHISNAQLVTPRNSLSRKQMNSVYFAGQVGFKDYLFLDITGRNDWSSTLGLNNNSFFYPSVAASFVFTDALGMSNNPVLSFGKIRLSVAQAGNDALPFQTTGGYALDMVGYGAGLPYATLRSQVPLIDLKNELTTGYEAGTELRFFKNRLAIDFTYYSQSTKNQILPVQVSMATGYATRVINAGEIRNHGVELLVNGTPLAIGNFRWDLSLNFSRNRSKVISLAPNISTHVLIDNANGRIEARVGEAYGNIVGFPFLRTDDGRLLLGETGIVQRAAEQVVLGNIQPDFLGGLTSTFAYKGLSLSGLFDIRLGGQVYSFSKDQQTRKGTGVFTSDRENLINDGVILQEDGTYKQSDIVLTSQDYYAQRAWGNVGEDFVLDADYIALRELTLGYAFRPGFLAKTPFNSVKLSLVGRNLFYLKRDPQMKQMGITPEGAFAPNSAAQGYEVATLPTTRTFGFNLSFAL</sequence>
<organism evidence="10 11">
    <name type="scientific">Parapedobacter pyrenivorans</name>
    <dbReference type="NCBI Taxonomy" id="1305674"/>
    <lineage>
        <taxon>Bacteria</taxon>
        <taxon>Pseudomonadati</taxon>
        <taxon>Bacteroidota</taxon>
        <taxon>Sphingobacteriia</taxon>
        <taxon>Sphingobacteriales</taxon>
        <taxon>Sphingobacteriaceae</taxon>
        <taxon>Parapedobacter</taxon>
    </lineage>
</organism>
<dbReference type="AlphaFoldDB" id="A0A917M5T6"/>
<dbReference type="InterPro" id="IPR039426">
    <property type="entry name" value="TonB-dep_rcpt-like"/>
</dbReference>
<keyword evidence="3 7" id="KW-1134">Transmembrane beta strand</keyword>
<evidence type="ECO:0000313" key="10">
    <source>
        <dbReference type="EMBL" id="GGG79756.1"/>
    </source>
</evidence>
<dbReference type="SUPFAM" id="SSF49464">
    <property type="entry name" value="Carboxypeptidase regulatory domain-like"/>
    <property type="match status" value="1"/>
</dbReference>
<dbReference type="NCBIfam" id="TIGR04056">
    <property type="entry name" value="OMP_RagA_SusC"/>
    <property type="match status" value="1"/>
</dbReference>
<keyword evidence="5 7" id="KW-0472">Membrane</keyword>
<name>A0A917M5T6_9SPHI</name>
<evidence type="ECO:0000256" key="1">
    <source>
        <dbReference type="ARBA" id="ARBA00004571"/>
    </source>
</evidence>
<keyword evidence="8" id="KW-0732">Signal</keyword>
<evidence type="ECO:0000256" key="3">
    <source>
        <dbReference type="ARBA" id="ARBA00022452"/>
    </source>
</evidence>
<dbReference type="PROSITE" id="PS52016">
    <property type="entry name" value="TONB_DEPENDENT_REC_3"/>
    <property type="match status" value="1"/>
</dbReference>
<dbReference type="InterPro" id="IPR023996">
    <property type="entry name" value="TonB-dep_OMP_SusC/RagA"/>
</dbReference>
<dbReference type="InterPro" id="IPR023997">
    <property type="entry name" value="TonB-dep_OMP_SusC/RagA_CS"/>
</dbReference>
<keyword evidence="2 7" id="KW-0813">Transport</keyword>
<dbReference type="InterPro" id="IPR037066">
    <property type="entry name" value="Plug_dom_sf"/>
</dbReference>
<proteinExistence type="inferred from homology"/>
<evidence type="ECO:0000256" key="4">
    <source>
        <dbReference type="ARBA" id="ARBA00022692"/>
    </source>
</evidence>
<dbReference type="Gene3D" id="2.170.130.10">
    <property type="entry name" value="TonB-dependent receptor, plug domain"/>
    <property type="match status" value="1"/>
</dbReference>
<dbReference type="InterPro" id="IPR036942">
    <property type="entry name" value="Beta-barrel_TonB_sf"/>
</dbReference>
<dbReference type="RefSeq" id="WP_188504812.1">
    <property type="nucleotide sequence ID" value="NZ_BMER01000001.1"/>
</dbReference>
<evidence type="ECO:0000259" key="9">
    <source>
        <dbReference type="Pfam" id="PF07715"/>
    </source>
</evidence>
<dbReference type="InterPro" id="IPR012910">
    <property type="entry name" value="Plug_dom"/>
</dbReference>
<dbReference type="InterPro" id="IPR008969">
    <property type="entry name" value="CarboxyPept-like_regulatory"/>
</dbReference>
<evidence type="ECO:0000313" key="11">
    <source>
        <dbReference type="Proteomes" id="UP000660862"/>
    </source>
</evidence>
<evidence type="ECO:0000256" key="5">
    <source>
        <dbReference type="ARBA" id="ARBA00023136"/>
    </source>
</evidence>
<dbReference type="Pfam" id="PF07715">
    <property type="entry name" value="Plug"/>
    <property type="match status" value="1"/>
</dbReference>
<comment type="subcellular location">
    <subcellularLocation>
        <location evidence="1 7">Cell outer membrane</location>
        <topology evidence="1 7">Multi-pass membrane protein</topology>
    </subcellularLocation>
</comment>
<feature type="domain" description="TonB-dependent receptor plug" evidence="9">
    <location>
        <begin position="120"/>
        <end position="241"/>
    </location>
</feature>
<dbReference type="Proteomes" id="UP000660862">
    <property type="component" value="Unassembled WGS sequence"/>
</dbReference>
<accession>A0A917M5T6</accession>
<dbReference type="EMBL" id="BMER01000001">
    <property type="protein sequence ID" value="GGG79756.1"/>
    <property type="molecule type" value="Genomic_DNA"/>
</dbReference>
<feature type="signal peptide" evidence="8">
    <location>
        <begin position="1"/>
        <end position="25"/>
    </location>
</feature>
<feature type="chain" id="PRO_5037610854" evidence="8">
    <location>
        <begin position="26"/>
        <end position="1044"/>
    </location>
</feature>
<dbReference type="Gene3D" id="2.60.40.1120">
    <property type="entry name" value="Carboxypeptidase-like, regulatory domain"/>
    <property type="match status" value="1"/>
</dbReference>
<evidence type="ECO:0000256" key="7">
    <source>
        <dbReference type="PROSITE-ProRule" id="PRU01360"/>
    </source>
</evidence>
<keyword evidence="11" id="KW-1185">Reference proteome</keyword>
<keyword evidence="6 7" id="KW-0998">Cell outer membrane</keyword>
<gene>
    <name evidence="10" type="ORF">GCM10007415_10060</name>
</gene>